<sequence>MRERNDATPAEISKRKGSEPQKATARPTYADVAANTPSSAAVITTPPTPANREGNQSGHQWPLKRRRSGKKGLQKVPLPPENPHNPKKKKKKRKVKFRSPTTAAVSLTLAAGAAERGVRYVNLLTQAKAAIDLGELGIPRLGFRLAETGACVLTIDGVRIPHAPVLSPTWPEVLRRFPPLQKKKVLVILLNYLHFESMG</sequence>
<reference evidence="2 3" key="1">
    <citation type="journal article" date="2011" name="Cell">
        <title>The monarch butterfly genome yields insights into long-distance migration.</title>
        <authorList>
            <person name="Zhan S."/>
            <person name="Merlin C."/>
            <person name="Boore J.L."/>
            <person name="Reppert S.M."/>
        </authorList>
    </citation>
    <scope>NUCLEOTIDE SEQUENCE [LARGE SCALE GENOMIC DNA]</scope>
    <source>
        <strain evidence="2">F-2</strain>
    </source>
</reference>
<protein>
    <submittedName>
        <fullName evidence="2">Gag protein</fullName>
    </submittedName>
</protein>
<feature type="compositionally biased region" description="Basic residues" evidence="1">
    <location>
        <begin position="85"/>
        <end position="97"/>
    </location>
</feature>
<dbReference type="EMBL" id="AGBW02014124">
    <property type="protein sequence ID" value="OWR42239.1"/>
    <property type="molecule type" value="Genomic_DNA"/>
</dbReference>
<dbReference type="Proteomes" id="UP000007151">
    <property type="component" value="Unassembled WGS sequence"/>
</dbReference>
<dbReference type="KEGG" id="dpl:KGM_203561"/>
<feature type="region of interest" description="Disordered" evidence="1">
    <location>
        <begin position="1"/>
        <end position="99"/>
    </location>
</feature>
<name>A0A212EL83_DANPL</name>
<accession>A0A212EL83</accession>
<evidence type="ECO:0000256" key="1">
    <source>
        <dbReference type="SAM" id="MobiDB-lite"/>
    </source>
</evidence>
<feature type="compositionally biased region" description="Basic residues" evidence="1">
    <location>
        <begin position="62"/>
        <end position="73"/>
    </location>
</feature>
<dbReference type="InParanoid" id="A0A212EL83"/>
<proteinExistence type="predicted"/>
<keyword evidence="3" id="KW-1185">Reference proteome</keyword>
<comment type="caution">
    <text evidence="2">The sequence shown here is derived from an EMBL/GenBank/DDBJ whole genome shotgun (WGS) entry which is preliminary data.</text>
</comment>
<evidence type="ECO:0000313" key="2">
    <source>
        <dbReference type="EMBL" id="OWR42239.1"/>
    </source>
</evidence>
<dbReference type="AlphaFoldDB" id="A0A212EL83"/>
<feature type="compositionally biased region" description="Basic and acidic residues" evidence="1">
    <location>
        <begin position="1"/>
        <end position="19"/>
    </location>
</feature>
<evidence type="ECO:0000313" key="3">
    <source>
        <dbReference type="Proteomes" id="UP000007151"/>
    </source>
</evidence>
<organism evidence="2 3">
    <name type="scientific">Danaus plexippus plexippus</name>
    <dbReference type="NCBI Taxonomy" id="278856"/>
    <lineage>
        <taxon>Eukaryota</taxon>
        <taxon>Metazoa</taxon>
        <taxon>Ecdysozoa</taxon>
        <taxon>Arthropoda</taxon>
        <taxon>Hexapoda</taxon>
        <taxon>Insecta</taxon>
        <taxon>Pterygota</taxon>
        <taxon>Neoptera</taxon>
        <taxon>Endopterygota</taxon>
        <taxon>Lepidoptera</taxon>
        <taxon>Glossata</taxon>
        <taxon>Ditrysia</taxon>
        <taxon>Papilionoidea</taxon>
        <taxon>Nymphalidae</taxon>
        <taxon>Danainae</taxon>
        <taxon>Danaini</taxon>
        <taxon>Danaina</taxon>
        <taxon>Danaus</taxon>
        <taxon>Danaus</taxon>
    </lineage>
</organism>
<gene>
    <name evidence="2" type="ORF">KGM_203561</name>
</gene>